<dbReference type="Pfam" id="PF11138">
    <property type="entry name" value="DUF2911"/>
    <property type="match status" value="1"/>
</dbReference>
<evidence type="ECO:0008006" key="4">
    <source>
        <dbReference type="Google" id="ProtNLM"/>
    </source>
</evidence>
<sequence>MKKLAFSLALFASVLAYSQYTLPVASPRAATEQQFSVSKIKVDYGRPFLNGRKIFGGLEPYDKVWRLGANSATLISFGQDILFGDKYIKAGTYAFYAIPKAKEWVLILNKGVGNWGAYDYKENDDVARVTVPVKTLTSKTEVFTINLTPVNALQTDIEILWDDVQVKLPVKVANESAVNLIAEQLKSIKKIDSDARKTAEKK</sequence>
<feature type="chain" id="PRO_5001718150" description="DUF2911 domain-containing protein" evidence="1">
    <location>
        <begin position="19"/>
        <end position="202"/>
    </location>
</feature>
<dbReference type="HOGENOM" id="CLU_107963_1_0_10"/>
<dbReference type="STRING" id="1338011.BD94_2075"/>
<name>A0A077EK51_9FLAO</name>
<dbReference type="eggNOG" id="COG0457">
    <property type="taxonomic scope" value="Bacteria"/>
</dbReference>
<reference evidence="2" key="1">
    <citation type="journal article" date="2013" name="Lancet">
        <title>First case of E anophelis outbreak in an intensive-care unit.</title>
        <authorList>
            <person name="Teo J."/>
            <person name="Tan S.Y."/>
            <person name="Tay M."/>
            <person name="Ding Y."/>
            <person name="Kjelleberg S."/>
            <person name="Givskov M."/>
            <person name="Lin R.T."/>
            <person name="Yang L."/>
        </authorList>
    </citation>
    <scope>NUCLEOTIDE SEQUENCE [LARGE SCALE GENOMIC DNA]</scope>
    <source>
        <strain evidence="2">NUHP1</strain>
    </source>
</reference>
<evidence type="ECO:0000313" key="2">
    <source>
        <dbReference type="EMBL" id="AIL45850.1"/>
    </source>
</evidence>
<dbReference type="RefSeq" id="WP_024564325.1">
    <property type="nucleotide sequence ID" value="NZ_CP007547.1"/>
</dbReference>
<dbReference type="InterPro" id="IPR021314">
    <property type="entry name" value="DUF2911"/>
</dbReference>
<gene>
    <name evidence="2" type="ORF">BD94_2075</name>
</gene>
<keyword evidence="1" id="KW-0732">Signal</keyword>
<dbReference type="AlphaFoldDB" id="A0A077EK51"/>
<proteinExistence type="predicted"/>
<organism evidence="2 3">
    <name type="scientific">Elizabethkingia anophelis NUHP1</name>
    <dbReference type="NCBI Taxonomy" id="1338011"/>
    <lineage>
        <taxon>Bacteria</taxon>
        <taxon>Pseudomonadati</taxon>
        <taxon>Bacteroidota</taxon>
        <taxon>Flavobacteriia</taxon>
        <taxon>Flavobacteriales</taxon>
        <taxon>Weeksellaceae</taxon>
        <taxon>Elizabethkingia</taxon>
    </lineage>
</organism>
<feature type="signal peptide" evidence="1">
    <location>
        <begin position="1"/>
        <end position="18"/>
    </location>
</feature>
<dbReference type="EMBL" id="CP007547">
    <property type="protein sequence ID" value="AIL45850.1"/>
    <property type="molecule type" value="Genomic_DNA"/>
</dbReference>
<dbReference type="KEGG" id="eao:BD94_2075"/>
<protein>
    <recommendedName>
        <fullName evidence="4">DUF2911 domain-containing protein</fullName>
    </recommendedName>
</protein>
<accession>A0A077EK51</accession>
<evidence type="ECO:0000256" key="1">
    <source>
        <dbReference type="SAM" id="SignalP"/>
    </source>
</evidence>
<reference evidence="2" key="2">
    <citation type="journal article" date="2015" name="Genome Biol. Evol.">
        <title>Complete Genome Sequence and Transcriptomic Analysis of the Novel Pathogen Elizabethkingia anophelis in Response to Oxidative Stress.</title>
        <authorList>
            <person name="Li Y."/>
            <person name="Liu Y."/>
            <person name="Chew S.C."/>
            <person name="Tay M."/>
            <person name="Salido M.M."/>
            <person name="Teo J."/>
            <person name="Lauro F.M."/>
            <person name="Givskov M."/>
            <person name="Yang L."/>
        </authorList>
    </citation>
    <scope>NUCLEOTIDE SEQUENCE</scope>
    <source>
        <strain evidence="2">NUHP1</strain>
    </source>
</reference>
<evidence type="ECO:0000313" key="3">
    <source>
        <dbReference type="Proteomes" id="UP000028933"/>
    </source>
</evidence>
<dbReference type="Proteomes" id="UP000028933">
    <property type="component" value="Chromosome"/>
</dbReference>